<gene>
    <name evidence="1" type="ORF">DIC66_01945</name>
</gene>
<dbReference type="AlphaFoldDB" id="A0A3E1RHF4"/>
<evidence type="ECO:0000313" key="1">
    <source>
        <dbReference type="EMBL" id="RFO98671.1"/>
    </source>
</evidence>
<name>A0A3E1RHF4_9BURK</name>
<sequence>MHKDEDIITAAGLNLQQVLQMAGSASQQVVKSSFWKLGLSTCYACIDSDSFFIRPFGREDFLTPDGTPYTMLDEGHDLLEDAIRHGRPRIVDAFEKEAALVQTLFARQGKPYSFGPFPLVWHRDVWQSLEVNYLQPRSMTFADAITMAPIESRWYGEALLRYGAIPLVPTQALFKVYHYAWQCDQDRKRGVGTQDLARLYCGVIHQSAWERELDWPREGGNWLSRLGRRIRRKLGRI</sequence>
<accession>A0A3E1RHF4</accession>
<keyword evidence="2" id="KW-1185">Reference proteome</keyword>
<comment type="caution">
    <text evidence="1">The sequence shown here is derived from an EMBL/GenBank/DDBJ whole genome shotgun (WGS) entry which is preliminary data.</text>
</comment>
<proteinExistence type="predicted"/>
<organism evidence="1 2">
    <name type="scientific">Rhodoferax lacus</name>
    <dbReference type="NCBI Taxonomy" id="2184758"/>
    <lineage>
        <taxon>Bacteria</taxon>
        <taxon>Pseudomonadati</taxon>
        <taxon>Pseudomonadota</taxon>
        <taxon>Betaproteobacteria</taxon>
        <taxon>Burkholderiales</taxon>
        <taxon>Comamonadaceae</taxon>
        <taxon>Rhodoferax</taxon>
    </lineage>
</organism>
<reference evidence="1 2" key="1">
    <citation type="submission" date="2018-05" db="EMBL/GenBank/DDBJ databases">
        <title>Rhodoferax soyangensis sp.nov., isolated from an oligotrophic freshwater lake.</title>
        <authorList>
            <person name="Park M."/>
        </authorList>
    </citation>
    <scope>NUCLEOTIDE SEQUENCE [LARGE SCALE GENOMIC DNA]</scope>
    <source>
        <strain evidence="1 2">IMCC26218</strain>
    </source>
</reference>
<protein>
    <submittedName>
        <fullName evidence="1">Uncharacterized protein</fullName>
    </submittedName>
</protein>
<dbReference type="EMBL" id="QFZK01000001">
    <property type="protein sequence ID" value="RFO98671.1"/>
    <property type="molecule type" value="Genomic_DNA"/>
</dbReference>
<evidence type="ECO:0000313" key="2">
    <source>
        <dbReference type="Proteomes" id="UP000260665"/>
    </source>
</evidence>
<dbReference type="Proteomes" id="UP000260665">
    <property type="component" value="Unassembled WGS sequence"/>
</dbReference>